<dbReference type="PANTHER" id="PTHR48081">
    <property type="entry name" value="AB HYDROLASE SUPERFAMILY PROTEIN C4A8.06C"/>
    <property type="match status" value="1"/>
</dbReference>
<feature type="domain" description="BD-FAE-like" evidence="2">
    <location>
        <begin position="58"/>
        <end position="159"/>
    </location>
</feature>
<evidence type="ECO:0000256" key="1">
    <source>
        <dbReference type="ARBA" id="ARBA00022801"/>
    </source>
</evidence>
<dbReference type="Proteomes" id="UP000236731">
    <property type="component" value="Unassembled WGS sequence"/>
</dbReference>
<sequence length="280" mass="31244">MLIFKEFTSHIMKRYLLLFFAILVVGLTSAQEKGYTLKANISYAPAGADAYRQERCQLDIYVPNGKRDFVTVLWFHGGGLTGGQREIPAYLKEQGIAVIGVGYRLSPHVKVEEIIQDAALAVKWTFQHIAQYGGNPKKIVLSGHSAGGYLNLMLALNKRYLSEVGLDADDLMAAVPFSAQCITHFTARAEQGIDVNQPIVDALAPLYWVRKSPVPILLITGDRELEMVGRYEENAYLARMLKIVGHPQIKLLELDGYDHGMVYPALPLLVKEITRLEKTK</sequence>
<evidence type="ECO:0000259" key="2">
    <source>
        <dbReference type="Pfam" id="PF20434"/>
    </source>
</evidence>
<name>A0A1H5WTP6_9SPHI</name>
<dbReference type="PANTHER" id="PTHR48081:SF9">
    <property type="entry name" value="CARBOXYLESTERASE"/>
    <property type="match status" value="1"/>
</dbReference>
<protein>
    <submittedName>
        <fullName evidence="3">Acetyl esterase/lipase</fullName>
    </submittedName>
</protein>
<dbReference type="SUPFAM" id="SSF53474">
    <property type="entry name" value="alpha/beta-Hydrolases"/>
    <property type="match status" value="1"/>
</dbReference>
<keyword evidence="1" id="KW-0378">Hydrolase</keyword>
<gene>
    <name evidence="3" type="ORF">SAMN05421877_104164</name>
</gene>
<proteinExistence type="predicted"/>
<dbReference type="GO" id="GO:0016787">
    <property type="term" value="F:hydrolase activity"/>
    <property type="evidence" value="ECO:0007669"/>
    <property type="project" value="UniProtKB-KW"/>
</dbReference>
<accession>A0A1H5WTP6</accession>
<dbReference type="Pfam" id="PF20434">
    <property type="entry name" value="BD-FAE"/>
    <property type="match status" value="1"/>
</dbReference>
<keyword evidence="4" id="KW-1185">Reference proteome</keyword>
<dbReference type="AlphaFoldDB" id="A0A1H5WTP6"/>
<dbReference type="InterPro" id="IPR049492">
    <property type="entry name" value="BD-FAE-like_dom"/>
</dbReference>
<reference evidence="4" key="1">
    <citation type="submission" date="2016-10" db="EMBL/GenBank/DDBJ databases">
        <authorList>
            <person name="Varghese N."/>
            <person name="Submissions S."/>
        </authorList>
    </citation>
    <scope>NUCLEOTIDE SEQUENCE [LARGE SCALE GENOMIC DNA]</scope>
    <source>
        <strain evidence="4">DSM 22361</strain>
    </source>
</reference>
<dbReference type="EMBL" id="FNUT01000004">
    <property type="protein sequence ID" value="SEG02882.1"/>
    <property type="molecule type" value="Genomic_DNA"/>
</dbReference>
<dbReference type="Gene3D" id="3.40.50.1820">
    <property type="entry name" value="alpha/beta hydrolase"/>
    <property type="match status" value="1"/>
</dbReference>
<evidence type="ECO:0000313" key="4">
    <source>
        <dbReference type="Proteomes" id="UP000236731"/>
    </source>
</evidence>
<organism evidence="3 4">
    <name type="scientific">Sphingobacterium lactis</name>
    <dbReference type="NCBI Taxonomy" id="797291"/>
    <lineage>
        <taxon>Bacteria</taxon>
        <taxon>Pseudomonadati</taxon>
        <taxon>Bacteroidota</taxon>
        <taxon>Sphingobacteriia</taxon>
        <taxon>Sphingobacteriales</taxon>
        <taxon>Sphingobacteriaceae</taxon>
        <taxon>Sphingobacterium</taxon>
    </lineage>
</organism>
<dbReference type="InterPro" id="IPR050300">
    <property type="entry name" value="GDXG_lipolytic_enzyme"/>
</dbReference>
<dbReference type="InterPro" id="IPR029058">
    <property type="entry name" value="AB_hydrolase_fold"/>
</dbReference>
<evidence type="ECO:0000313" key="3">
    <source>
        <dbReference type="EMBL" id="SEG02882.1"/>
    </source>
</evidence>